<dbReference type="RefSeq" id="WP_269951452.1">
    <property type="nucleotide sequence ID" value="NZ_JAKMUR010000001.1"/>
</dbReference>
<dbReference type="PROSITE" id="PS51257">
    <property type="entry name" value="PROKAR_LIPOPROTEIN"/>
    <property type="match status" value="1"/>
</dbReference>
<dbReference type="Proteomes" id="UP001146453">
    <property type="component" value="Unassembled WGS sequence"/>
</dbReference>
<evidence type="ECO:0000256" key="1">
    <source>
        <dbReference type="SAM" id="MobiDB-lite"/>
    </source>
</evidence>
<feature type="region of interest" description="Disordered" evidence="1">
    <location>
        <begin position="36"/>
        <end position="98"/>
    </location>
</feature>
<proteinExistence type="predicted"/>
<keyword evidence="3" id="KW-1185">Reference proteome</keyword>
<feature type="compositionally biased region" description="Basic and acidic residues" evidence="1">
    <location>
        <begin position="43"/>
        <end position="53"/>
    </location>
</feature>
<evidence type="ECO:0000313" key="2">
    <source>
        <dbReference type="EMBL" id="MCZ9290533.1"/>
    </source>
</evidence>
<evidence type="ECO:0000313" key="3">
    <source>
        <dbReference type="Proteomes" id="UP001146453"/>
    </source>
</evidence>
<comment type="caution">
    <text evidence="2">The sequence shown here is derived from an EMBL/GenBank/DDBJ whole genome shotgun (WGS) entry which is preliminary data.</text>
</comment>
<sequence length="225" mass="23644">MNRNAIAALAATTFLVVGCSDTPGAEHVTVTETVEAPGAEAPEVPKAEGEPAKQADAAASGEAEHVDRQGGIPDAPLAYPGAGGPVPDNARPIRTIKSTGDSPVQNALFVTPSGNIGCMMNLADEPMFDCGVKSFMESGQFGIGELGTPRWMMEILGGYPREQTEPPLYDDSVWPAGSESAEVVQYGEVVNHGPFVCAVEETGVTCWDSESGRGAWLERDEVVFF</sequence>
<dbReference type="EMBL" id="JAKMUR010000001">
    <property type="protein sequence ID" value="MCZ9290533.1"/>
    <property type="molecule type" value="Genomic_DNA"/>
</dbReference>
<accession>A0ABT4R596</accession>
<gene>
    <name evidence="2" type="ORF">L8U61_00055</name>
</gene>
<evidence type="ECO:0008006" key="4">
    <source>
        <dbReference type="Google" id="ProtNLM"/>
    </source>
</evidence>
<name>A0ABT4R596_9CORY</name>
<reference evidence="2" key="1">
    <citation type="submission" date="2022-02" db="EMBL/GenBank/DDBJ databases">
        <title>Corynebacterium sp. from urogenital microbiome.</title>
        <authorList>
            <person name="Cappelli E.A."/>
            <person name="Ribeiro T.G."/>
            <person name="Peixe L."/>
        </authorList>
    </citation>
    <scope>NUCLEOTIDE SEQUENCE</scope>
    <source>
        <strain evidence="2">C8Ua_144</strain>
    </source>
</reference>
<organism evidence="2 3">
    <name type="scientific">Corynebacterium lehmanniae</name>
    <dbReference type="NCBI Taxonomy" id="2913497"/>
    <lineage>
        <taxon>Bacteria</taxon>
        <taxon>Bacillati</taxon>
        <taxon>Actinomycetota</taxon>
        <taxon>Actinomycetes</taxon>
        <taxon>Mycobacteriales</taxon>
        <taxon>Corynebacteriaceae</taxon>
        <taxon>Corynebacterium</taxon>
    </lineage>
</organism>
<protein>
    <recommendedName>
        <fullName evidence="4">Secreted protein</fullName>
    </recommendedName>
</protein>